<dbReference type="GO" id="GO:0004930">
    <property type="term" value="F:G protein-coupled receptor activity"/>
    <property type="evidence" value="ECO:0007669"/>
    <property type="project" value="TreeGrafter"/>
</dbReference>
<evidence type="ECO:0000256" key="1">
    <source>
        <dbReference type="ARBA" id="ARBA00004141"/>
    </source>
</evidence>
<proteinExistence type="inferred from homology"/>
<evidence type="ECO:0000256" key="6">
    <source>
        <dbReference type="SAM" id="Phobius"/>
    </source>
</evidence>
<feature type="transmembrane region" description="Helical" evidence="6">
    <location>
        <begin position="238"/>
        <end position="258"/>
    </location>
</feature>
<comment type="subcellular location">
    <subcellularLocation>
        <location evidence="1">Membrane</location>
        <topology evidence="1">Multi-pass membrane protein</topology>
    </subcellularLocation>
</comment>
<accession>A0AAV1HVZ6</accession>
<dbReference type="PANTHER" id="PTHR15876">
    <property type="entry name" value="TRANSMEMBRANE PROTEIN ADIPOCYTE-ASSOCIATED 1"/>
    <property type="match status" value="1"/>
</dbReference>
<name>A0AAV1HVZ6_9CHLO</name>
<evidence type="ECO:0000256" key="5">
    <source>
        <dbReference type="ARBA" id="ARBA00023136"/>
    </source>
</evidence>
<evidence type="ECO:0000313" key="7">
    <source>
        <dbReference type="EMBL" id="CAK0752156.1"/>
    </source>
</evidence>
<dbReference type="InterPro" id="IPR018781">
    <property type="entry name" value="TPRA1/CAND2/CAND8"/>
</dbReference>
<dbReference type="Proteomes" id="UP001314263">
    <property type="component" value="Unassembled WGS sequence"/>
</dbReference>
<comment type="caution">
    <text evidence="7">The sequence shown here is derived from an EMBL/GenBank/DDBJ whole genome shotgun (WGS) entry which is preliminary data.</text>
</comment>
<feature type="transmembrane region" description="Helical" evidence="6">
    <location>
        <begin position="169"/>
        <end position="189"/>
    </location>
</feature>
<feature type="transmembrane region" description="Helical" evidence="6">
    <location>
        <begin position="89"/>
        <end position="110"/>
    </location>
</feature>
<reference evidence="7 8" key="1">
    <citation type="submission" date="2023-10" db="EMBL/GenBank/DDBJ databases">
        <authorList>
            <person name="Maclean D."/>
            <person name="Macfadyen A."/>
        </authorList>
    </citation>
    <scope>NUCLEOTIDE SEQUENCE [LARGE SCALE GENOMIC DNA]</scope>
</reference>
<feature type="transmembrane region" description="Helical" evidence="6">
    <location>
        <begin position="57"/>
        <end position="77"/>
    </location>
</feature>
<comment type="similarity">
    <text evidence="2">Belongs to the UPF0359 family.</text>
</comment>
<dbReference type="EMBL" id="CAUYUE010000003">
    <property type="protein sequence ID" value="CAK0752156.1"/>
    <property type="molecule type" value="Genomic_DNA"/>
</dbReference>
<dbReference type="PANTHER" id="PTHR15876:SF8">
    <property type="entry name" value="TRANSMEMBRANE PROTEIN ADIPOCYTE-ASSOCIATED 1"/>
    <property type="match status" value="1"/>
</dbReference>
<evidence type="ECO:0000256" key="3">
    <source>
        <dbReference type="ARBA" id="ARBA00022692"/>
    </source>
</evidence>
<keyword evidence="8" id="KW-1185">Reference proteome</keyword>
<protein>
    <recommendedName>
        <fullName evidence="9">Transmembrane protein adipocyte-associated 1 homolog</fullName>
    </recommendedName>
</protein>
<keyword evidence="5 6" id="KW-0472">Membrane</keyword>
<evidence type="ECO:0008006" key="9">
    <source>
        <dbReference type="Google" id="ProtNLM"/>
    </source>
</evidence>
<dbReference type="Pfam" id="PF10160">
    <property type="entry name" value="Tmemb_40"/>
    <property type="match status" value="1"/>
</dbReference>
<evidence type="ECO:0000256" key="4">
    <source>
        <dbReference type="ARBA" id="ARBA00022989"/>
    </source>
</evidence>
<feature type="transmembrane region" description="Helical" evidence="6">
    <location>
        <begin position="201"/>
        <end position="223"/>
    </location>
</feature>
<dbReference type="GO" id="GO:0005886">
    <property type="term" value="C:plasma membrane"/>
    <property type="evidence" value="ECO:0007669"/>
    <property type="project" value="TreeGrafter"/>
</dbReference>
<evidence type="ECO:0000256" key="2">
    <source>
        <dbReference type="ARBA" id="ARBA00010125"/>
    </source>
</evidence>
<gene>
    <name evidence="7" type="ORF">CVIRNUC_002124</name>
</gene>
<feature type="transmembrane region" description="Helical" evidence="6">
    <location>
        <begin position="131"/>
        <end position="154"/>
    </location>
</feature>
<organism evidence="7 8">
    <name type="scientific">Coccomyxa viridis</name>
    <dbReference type="NCBI Taxonomy" id="1274662"/>
    <lineage>
        <taxon>Eukaryota</taxon>
        <taxon>Viridiplantae</taxon>
        <taxon>Chlorophyta</taxon>
        <taxon>core chlorophytes</taxon>
        <taxon>Trebouxiophyceae</taxon>
        <taxon>Trebouxiophyceae incertae sedis</taxon>
        <taxon>Coccomyxaceae</taxon>
        <taxon>Coccomyxa</taxon>
    </lineage>
</organism>
<keyword evidence="3 6" id="KW-0812">Transmembrane</keyword>
<keyword evidence="4 6" id="KW-1133">Transmembrane helix</keyword>
<evidence type="ECO:0000313" key="8">
    <source>
        <dbReference type="Proteomes" id="UP001314263"/>
    </source>
</evidence>
<sequence length="286" mass="32986">MTDFCIDLVSPHSNGASLIYTVVYGLPDLLFLLFLGWRFMPSMRKLQHQESHIMTTYYVFLWVVGLLNLLRCFALVAEAQQSSPFLLNVLWLMTRFGLVMLEVSVVVFLLQGYLTSGREALVRTLWMSGAYAAFENLVSMGYIFGARVPLFLFWQGGGNDMSWRKWEVWLAHTLLFMVVYALILILPYTKWRDRLPAKPSFYRYIVVLFTVNLLAALGAILLGCEIGAGYCVYGLASFLYYSIYPPLLYITFLAEFFSDDEGLDMDMMYYSEMKDAGYFDESHEEF</sequence>
<feature type="transmembrane region" description="Helical" evidence="6">
    <location>
        <begin position="18"/>
        <end position="37"/>
    </location>
</feature>
<dbReference type="AlphaFoldDB" id="A0AAV1HVZ6"/>